<dbReference type="Proteomes" id="UP000284006">
    <property type="component" value="Unassembled WGS sequence"/>
</dbReference>
<dbReference type="AlphaFoldDB" id="A0A418XAD6"/>
<evidence type="ECO:0000313" key="3">
    <source>
        <dbReference type="EMBL" id="RJG09440.1"/>
    </source>
</evidence>
<proteinExistence type="predicted"/>
<gene>
    <name evidence="3" type="ORF">D3872_22955</name>
</gene>
<accession>A0A418XAD6</accession>
<evidence type="ECO:0000313" key="4">
    <source>
        <dbReference type="Proteomes" id="UP000284006"/>
    </source>
</evidence>
<protein>
    <recommendedName>
        <fullName evidence="5">Lipoprotein</fullName>
    </recommendedName>
</protein>
<keyword evidence="4" id="KW-1185">Reference proteome</keyword>
<evidence type="ECO:0008006" key="5">
    <source>
        <dbReference type="Google" id="ProtNLM"/>
    </source>
</evidence>
<feature type="signal peptide" evidence="2">
    <location>
        <begin position="1"/>
        <end position="19"/>
    </location>
</feature>
<name>A0A418XAD6_9BURK</name>
<comment type="caution">
    <text evidence="3">The sequence shown here is derived from an EMBL/GenBank/DDBJ whole genome shotgun (WGS) entry which is preliminary data.</text>
</comment>
<dbReference type="RefSeq" id="WP_119812944.1">
    <property type="nucleotide sequence ID" value="NZ_QYUP01000175.1"/>
</dbReference>
<keyword evidence="2" id="KW-0732">Signal</keyword>
<organism evidence="3 4">
    <name type="scientific">Massilia cavernae</name>
    <dbReference type="NCBI Taxonomy" id="2320864"/>
    <lineage>
        <taxon>Bacteria</taxon>
        <taxon>Pseudomonadati</taxon>
        <taxon>Pseudomonadota</taxon>
        <taxon>Betaproteobacteria</taxon>
        <taxon>Burkholderiales</taxon>
        <taxon>Oxalobacteraceae</taxon>
        <taxon>Telluria group</taxon>
        <taxon>Massilia</taxon>
    </lineage>
</organism>
<dbReference type="EMBL" id="QYUP01000175">
    <property type="protein sequence ID" value="RJG09440.1"/>
    <property type="molecule type" value="Genomic_DNA"/>
</dbReference>
<sequence length="137" mass="14483">MTALRASLLVFAAIAAVIAAGCATKPAADAPVRDAVLTLQEMQTLPLGDTISLRYERADDSRCPSNVKCIWAGKIVYQFTLIGRAGAEPLALEADTPAFESQIFKGVRLVLGATEPPPRGMAHETPPHPVTVSITNT</sequence>
<evidence type="ECO:0000256" key="1">
    <source>
        <dbReference type="SAM" id="MobiDB-lite"/>
    </source>
</evidence>
<dbReference type="OrthoDB" id="163809at2"/>
<dbReference type="PROSITE" id="PS51257">
    <property type="entry name" value="PROKAR_LIPOPROTEIN"/>
    <property type="match status" value="1"/>
</dbReference>
<feature type="region of interest" description="Disordered" evidence="1">
    <location>
        <begin position="116"/>
        <end position="137"/>
    </location>
</feature>
<evidence type="ECO:0000256" key="2">
    <source>
        <dbReference type="SAM" id="SignalP"/>
    </source>
</evidence>
<reference evidence="3 4" key="1">
    <citation type="submission" date="2018-09" db="EMBL/GenBank/DDBJ databases">
        <authorList>
            <person name="Zhu H."/>
        </authorList>
    </citation>
    <scope>NUCLEOTIDE SEQUENCE [LARGE SCALE GENOMIC DNA]</scope>
    <source>
        <strain evidence="3 4">K1S02-61</strain>
    </source>
</reference>
<feature type="chain" id="PRO_5019335350" description="Lipoprotein" evidence="2">
    <location>
        <begin position="20"/>
        <end position="137"/>
    </location>
</feature>